<proteinExistence type="predicted"/>
<gene>
    <name evidence="2" type="ORF">GCM10011571_17360</name>
</gene>
<keyword evidence="1" id="KW-1133">Transmembrane helix</keyword>
<comment type="caution">
    <text evidence="2">The sequence shown here is derived from an EMBL/GenBank/DDBJ whole genome shotgun (WGS) entry which is preliminary data.</text>
</comment>
<protein>
    <submittedName>
        <fullName evidence="2">Uncharacterized protein</fullName>
    </submittedName>
</protein>
<keyword evidence="1" id="KW-0812">Transmembrane</keyword>
<accession>A0A8J2VBX7</accession>
<dbReference type="EMBL" id="BMHQ01000005">
    <property type="protein sequence ID" value="GGE16222.1"/>
    <property type="molecule type" value="Genomic_DNA"/>
</dbReference>
<evidence type="ECO:0000313" key="2">
    <source>
        <dbReference type="EMBL" id="GGE16222.1"/>
    </source>
</evidence>
<dbReference type="RefSeq" id="WP_188647483.1">
    <property type="nucleotide sequence ID" value="NZ_BMHQ01000005.1"/>
</dbReference>
<reference evidence="2" key="1">
    <citation type="journal article" date="2014" name="Int. J. Syst. Evol. Microbiol.">
        <title>Complete genome sequence of Corynebacterium casei LMG S-19264T (=DSM 44701T), isolated from a smear-ripened cheese.</title>
        <authorList>
            <consortium name="US DOE Joint Genome Institute (JGI-PGF)"/>
            <person name="Walter F."/>
            <person name="Albersmeier A."/>
            <person name="Kalinowski J."/>
            <person name="Ruckert C."/>
        </authorList>
    </citation>
    <scope>NUCLEOTIDE SEQUENCE</scope>
    <source>
        <strain evidence="2">CGMCC 1.15179</strain>
    </source>
</reference>
<dbReference type="AlphaFoldDB" id="A0A8J2VBX7"/>
<sequence>MKKKRYQYVLESGLGTIGFITISFIFGYALYGNRSDAPSWIPKGFFPEDFPEEWWNQIIIKFFFWLFVTNAIIYGIWFLVEFRRLLINRAPKQKNYRIYYRYERYERCRNSKPDD</sequence>
<evidence type="ECO:0000256" key="1">
    <source>
        <dbReference type="SAM" id="Phobius"/>
    </source>
</evidence>
<organism evidence="2 3">
    <name type="scientific">Marinithermofilum abyssi</name>
    <dbReference type="NCBI Taxonomy" id="1571185"/>
    <lineage>
        <taxon>Bacteria</taxon>
        <taxon>Bacillati</taxon>
        <taxon>Bacillota</taxon>
        <taxon>Bacilli</taxon>
        <taxon>Bacillales</taxon>
        <taxon>Thermoactinomycetaceae</taxon>
        <taxon>Marinithermofilum</taxon>
    </lineage>
</organism>
<evidence type="ECO:0000313" key="3">
    <source>
        <dbReference type="Proteomes" id="UP000625210"/>
    </source>
</evidence>
<dbReference type="Proteomes" id="UP000625210">
    <property type="component" value="Unassembled WGS sequence"/>
</dbReference>
<keyword evidence="1" id="KW-0472">Membrane</keyword>
<feature type="transmembrane region" description="Helical" evidence="1">
    <location>
        <begin position="12"/>
        <end position="31"/>
    </location>
</feature>
<feature type="transmembrane region" description="Helical" evidence="1">
    <location>
        <begin position="58"/>
        <end position="80"/>
    </location>
</feature>
<keyword evidence="3" id="KW-1185">Reference proteome</keyword>
<reference evidence="2" key="2">
    <citation type="submission" date="2020-09" db="EMBL/GenBank/DDBJ databases">
        <authorList>
            <person name="Sun Q."/>
            <person name="Zhou Y."/>
        </authorList>
    </citation>
    <scope>NUCLEOTIDE SEQUENCE</scope>
    <source>
        <strain evidence="2">CGMCC 1.15179</strain>
    </source>
</reference>
<name>A0A8J2VBX7_9BACL</name>